<evidence type="ECO:0000256" key="1">
    <source>
        <dbReference type="SAM" id="MobiDB-lite"/>
    </source>
</evidence>
<feature type="compositionally biased region" description="Pro residues" evidence="1">
    <location>
        <begin position="66"/>
        <end position="76"/>
    </location>
</feature>
<feature type="compositionally biased region" description="Low complexity" evidence="1">
    <location>
        <begin position="77"/>
        <end position="93"/>
    </location>
</feature>
<evidence type="ECO:0000313" key="3">
    <source>
        <dbReference type="Proteomes" id="UP000623467"/>
    </source>
</evidence>
<proteinExistence type="predicted"/>
<dbReference type="EMBL" id="JACAZH010000041">
    <property type="protein sequence ID" value="KAF7335348.1"/>
    <property type="molecule type" value="Genomic_DNA"/>
</dbReference>
<protein>
    <submittedName>
        <fullName evidence="2">Uncharacterized protein</fullName>
    </submittedName>
</protein>
<sequence length="333" mass="38024">MSQADRYVLQQRLLDGFRGITQTMAEMRDGLTEATLTESPGTVQFATDIQNEMDSWETILPKRVPRAPPPRSPPVPSNSTNDNTPNPDSNNGSKAKKPRSKGPPKLTAEEKEEEAIRTRLAAIHAEAAKPPITMDEHKEYLNERSSETGPGTMDRALGRAFRGYEFVGKDQQESCELWQKDFTDYFERSTESIAAVVARSEPPPADPEDRYTWLVGVENDIALQKKRARTDNTIDLAYIALTSIEFAMAWNRQNAPQKNDAFTALFVDQPHHKQRFQGLNLEQASKIVKKEFGTEFEKWKTNYRRLELTPRSKLAEVYMNVRFFFFEPIYAAR</sequence>
<dbReference type="Proteomes" id="UP000623467">
    <property type="component" value="Unassembled WGS sequence"/>
</dbReference>
<gene>
    <name evidence="2" type="ORF">MSAN_02345600</name>
</gene>
<dbReference type="AlphaFoldDB" id="A0A8H6X6K8"/>
<feature type="region of interest" description="Disordered" evidence="1">
    <location>
        <begin position="61"/>
        <end position="114"/>
    </location>
</feature>
<evidence type="ECO:0000313" key="2">
    <source>
        <dbReference type="EMBL" id="KAF7335348.1"/>
    </source>
</evidence>
<keyword evidence="3" id="KW-1185">Reference proteome</keyword>
<reference evidence="2" key="1">
    <citation type="submission" date="2020-05" db="EMBL/GenBank/DDBJ databases">
        <title>Mycena genomes resolve the evolution of fungal bioluminescence.</title>
        <authorList>
            <person name="Tsai I.J."/>
        </authorList>
    </citation>
    <scope>NUCLEOTIDE SEQUENCE</scope>
    <source>
        <strain evidence="2">160909Yilan</strain>
    </source>
</reference>
<name>A0A8H6X6K8_9AGAR</name>
<accession>A0A8H6X6K8</accession>
<dbReference type="OrthoDB" id="2860845at2759"/>
<comment type="caution">
    <text evidence="2">The sequence shown here is derived from an EMBL/GenBank/DDBJ whole genome shotgun (WGS) entry which is preliminary data.</text>
</comment>
<organism evidence="2 3">
    <name type="scientific">Mycena sanguinolenta</name>
    <dbReference type="NCBI Taxonomy" id="230812"/>
    <lineage>
        <taxon>Eukaryota</taxon>
        <taxon>Fungi</taxon>
        <taxon>Dikarya</taxon>
        <taxon>Basidiomycota</taxon>
        <taxon>Agaricomycotina</taxon>
        <taxon>Agaricomycetes</taxon>
        <taxon>Agaricomycetidae</taxon>
        <taxon>Agaricales</taxon>
        <taxon>Marasmiineae</taxon>
        <taxon>Mycenaceae</taxon>
        <taxon>Mycena</taxon>
    </lineage>
</organism>